<protein>
    <submittedName>
        <fullName evidence="1">Uncharacterized protein</fullName>
    </submittedName>
</protein>
<name>A0ACD3YTA7_FUSSC</name>
<proteinExistence type="predicted"/>
<evidence type="ECO:0000313" key="1">
    <source>
        <dbReference type="EMBL" id="UPK92116.1"/>
    </source>
</evidence>
<dbReference type="Proteomes" id="UP000830768">
    <property type="component" value="Chromosome 3"/>
</dbReference>
<dbReference type="EMBL" id="CP090032">
    <property type="protein sequence ID" value="UPK92116.1"/>
    <property type="molecule type" value="Genomic_DNA"/>
</dbReference>
<organism evidence="1 2">
    <name type="scientific">Fusarium solani subsp. cucurbitae</name>
    <name type="common">Neocosmosporum cucurbitae</name>
    <dbReference type="NCBI Taxonomy" id="2747967"/>
    <lineage>
        <taxon>Eukaryota</taxon>
        <taxon>Fungi</taxon>
        <taxon>Dikarya</taxon>
        <taxon>Ascomycota</taxon>
        <taxon>Pezizomycotina</taxon>
        <taxon>Sordariomycetes</taxon>
        <taxon>Hypocreomycetidae</taxon>
        <taxon>Hypocreales</taxon>
        <taxon>Nectriaceae</taxon>
        <taxon>Fusarium</taxon>
        <taxon>Fusarium solani species complex</taxon>
    </lineage>
</organism>
<gene>
    <name evidence="1" type="ORF">LCI18_003051</name>
</gene>
<keyword evidence="2" id="KW-1185">Reference proteome</keyword>
<evidence type="ECO:0000313" key="2">
    <source>
        <dbReference type="Proteomes" id="UP000830768"/>
    </source>
</evidence>
<reference evidence="1" key="1">
    <citation type="submission" date="2021-11" db="EMBL/GenBank/DDBJ databases">
        <title>Fusarium solani-melongenae Genome sequencing and assembly.</title>
        <authorList>
            <person name="Xie S."/>
            <person name="Huang L."/>
            <person name="Zhang X."/>
        </authorList>
    </citation>
    <scope>NUCLEOTIDE SEQUENCE</scope>
    <source>
        <strain evidence="1">CRI 24-3</strain>
    </source>
</reference>
<accession>A0ACD3YTA7</accession>
<sequence length="511" mass="58127">MHPYLLLLALALLLVVQLLIRLYQIWASPLASVPGPWLARFTDLWYAWRIDRGQFERDNIALHQKHGPIVRYGANRYSICDPLAAKIIYGHGCAFLKSSWYDSWGDPDPHKWSIFSDRDEKRHSANRRLYQNMYSMSSLVNYEHYVDECTSLFLQRLSEMSSRQGTAEPVDMGHWFQCYAFDVIGMITYSKRLGFLNHGQDVGDIIKNLENHLYYATEVGVYSSLHQYLAPIRNRLGKRGTGRQYIVEFTKQCLADHQSNPKAIVTDGLDSASEHHGTMDFLSKFIAKNTADNSSFTQYHVLAGCVANMVAGSDTTAISLSAILYHLLRNPDKLRILREEIDGFFSKKTGPATSINFQDSLGLPYLQAVIKEALRMHPATGLPIERVVPKGGAIISGKFFPAGTIVGINSWVEHYNPAIFGQDANSFRPERWLTADADQLSEMSRHWMPFGLGSRTCIGRHISTLEISKLVPRLLHEFDFKLRGNKPWVTKNCWFVKPVGFQVYISARVDR</sequence>